<comment type="caution">
    <text evidence="1">The sequence shown here is derived from an EMBL/GenBank/DDBJ whole genome shotgun (WGS) entry which is preliminary data.</text>
</comment>
<reference evidence="1 2" key="1">
    <citation type="submission" date="2018-04" db="EMBL/GenBank/DDBJ databases">
        <title>Active sludge and wastewater microbial communities from Klosterneuburg, Austria.</title>
        <authorList>
            <person name="Wagner M."/>
        </authorList>
    </citation>
    <scope>NUCLEOTIDE SEQUENCE [LARGE SCALE GENOMIC DNA]</scope>
    <source>
        <strain evidence="1 2">Nm4</strain>
    </source>
</reference>
<dbReference type="Proteomes" id="UP000244110">
    <property type="component" value="Unassembled WGS sequence"/>
</dbReference>
<evidence type="ECO:0000313" key="1">
    <source>
        <dbReference type="EMBL" id="PTQ79692.1"/>
    </source>
</evidence>
<protein>
    <submittedName>
        <fullName evidence="1">Uncharacterized protein</fullName>
    </submittedName>
</protein>
<sequence length="81" mass="9945">MKVPMNNFSTLNNFYWRIRYTRSKSEKRKFYRYVAKEKKRLIESGVDKEELRLLCRALSNTLNLHAERRLSQYRKDHFASN</sequence>
<gene>
    <name evidence="1" type="ORF">C8R28_10466</name>
</gene>
<accession>A0A2T5I7B2</accession>
<evidence type="ECO:0000313" key="2">
    <source>
        <dbReference type="Proteomes" id="UP000244110"/>
    </source>
</evidence>
<organism evidence="1 2">
    <name type="scientific">Nitrosomonas ureae</name>
    <dbReference type="NCBI Taxonomy" id="44577"/>
    <lineage>
        <taxon>Bacteria</taxon>
        <taxon>Pseudomonadati</taxon>
        <taxon>Pseudomonadota</taxon>
        <taxon>Betaproteobacteria</taxon>
        <taxon>Nitrosomonadales</taxon>
        <taxon>Nitrosomonadaceae</taxon>
        <taxon>Nitrosomonas</taxon>
    </lineage>
</organism>
<proteinExistence type="predicted"/>
<dbReference type="EMBL" id="QAOL01000046">
    <property type="protein sequence ID" value="PTQ79692.1"/>
    <property type="molecule type" value="Genomic_DNA"/>
</dbReference>
<dbReference type="AlphaFoldDB" id="A0A2T5I7B2"/>
<name>A0A2T5I7B2_9PROT</name>